<reference evidence="4 7" key="2">
    <citation type="submission" date="2018-10" db="EMBL/GenBank/DDBJ databases">
        <title>Transmission dynamics of multidrug resistant bacteria on intensive care unit surfaces.</title>
        <authorList>
            <person name="D'Souza A.W."/>
            <person name="Potter R.F."/>
            <person name="Wallace M."/>
            <person name="Shupe A."/>
            <person name="Patel S."/>
            <person name="Sun S."/>
            <person name="Gul D."/>
            <person name="Kwon J.H."/>
            <person name="Andleeb S."/>
            <person name="Burnham C.-A.D."/>
            <person name="Dantas G."/>
        </authorList>
    </citation>
    <scope>NUCLEOTIDE SEQUENCE [LARGE SCALE GENOMIC DNA]</scope>
    <source>
        <strain evidence="4 7">WF_348</strain>
    </source>
</reference>
<dbReference type="EMBL" id="RHPO01000020">
    <property type="protein sequence ID" value="RRT90944.1"/>
    <property type="molecule type" value="Genomic_DNA"/>
</dbReference>
<name>A0A376G8J7_9FLAO</name>
<organism evidence="5 6">
    <name type="scientific">Empedobacter falsenii</name>
    <dbReference type="NCBI Taxonomy" id="343874"/>
    <lineage>
        <taxon>Bacteria</taxon>
        <taxon>Pseudomonadati</taxon>
        <taxon>Bacteroidota</taxon>
        <taxon>Flavobacteriia</taxon>
        <taxon>Flavobacteriales</taxon>
        <taxon>Weeksellaceae</taxon>
        <taxon>Empedobacter</taxon>
    </lineage>
</organism>
<proteinExistence type="predicted"/>
<reference evidence="5 6" key="1">
    <citation type="submission" date="2018-06" db="EMBL/GenBank/DDBJ databases">
        <authorList>
            <consortium name="Pathogen Informatics"/>
            <person name="Doyle S."/>
        </authorList>
    </citation>
    <scope>NUCLEOTIDE SEQUENCE [LARGE SCALE GENOMIC DNA]</scope>
    <source>
        <strain evidence="5 6">NCTC13456</strain>
    </source>
</reference>
<keyword evidence="1" id="KW-1133">Transmembrane helix</keyword>
<evidence type="ECO:0000313" key="5">
    <source>
        <dbReference type="EMBL" id="STD56090.1"/>
    </source>
</evidence>
<dbReference type="Pfam" id="PF18935">
    <property type="entry name" value="DUF5683"/>
    <property type="match status" value="1"/>
</dbReference>
<dbReference type="STRING" id="343874.GCA_000805695_00187"/>
<accession>A0A376G8J7</accession>
<sequence>MKIKAFLLGLTISSTFAFGQVKTDSLVVVENNAIVNDTMSVTKEALMEKSPIRASLYSAILPGAGQLYNKKWLKAPIALGLVGTGTGFTIYYNNLYKKYRKAYIAVREGTPNEFTGILSAEQLAVIQDDYKRKRDYSVALTALAYLLNIVDATVDAHLFTVRNDTEMSFKPTVIQDEMTLEPVLGLAFNLKF</sequence>
<dbReference type="Proteomes" id="UP000267844">
    <property type="component" value="Unassembled WGS sequence"/>
</dbReference>
<evidence type="ECO:0000313" key="7">
    <source>
        <dbReference type="Proteomes" id="UP000267844"/>
    </source>
</evidence>
<feature type="chain" id="PRO_5044389370" description="DUF5683 domain-containing protein" evidence="2">
    <location>
        <begin position="20"/>
        <end position="192"/>
    </location>
</feature>
<keyword evidence="2" id="KW-0732">Signal</keyword>
<dbReference type="Proteomes" id="UP000254737">
    <property type="component" value="Unassembled WGS sequence"/>
</dbReference>
<gene>
    <name evidence="4" type="ORF">EGI89_09795</name>
    <name evidence="5" type="ORF">NCTC13456_02070</name>
</gene>
<dbReference type="EMBL" id="UFXS01000001">
    <property type="protein sequence ID" value="STD56090.1"/>
    <property type="molecule type" value="Genomic_DNA"/>
</dbReference>
<evidence type="ECO:0000259" key="3">
    <source>
        <dbReference type="Pfam" id="PF18935"/>
    </source>
</evidence>
<dbReference type="InterPro" id="IPR043738">
    <property type="entry name" value="DUF5683"/>
</dbReference>
<protein>
    <recommendedName>
        <fullName evidence="3">DUF5683 domain-containing protein</fullName>
    </recommendedName>
</protein>
<evidence type="ECO:0000313" key="6">
    <source>
        <dbReference type="Proteomes" id="UP000254737"/>
    </source>
</evidence>
<feature type="transmembrane region" description="Helical" evidence="1">
    <location>
        <begin position="72"/>
        <end position="92"/>
    </location>
</feature>
<keyword evidence="1" id="KW-0472">Membrane</keyword>
<dbReference type="RefSeq" id="WP_115000384.1">
    <property type="nucleotide sequence ID" value="NZ_RHPN01000020.1"/>
</dbReference>
<evidence type="ECO:0000313" key="4">
    <source>
        <dbReference type="EMBL" id="RRT90944.1"/>
    </source>
</evidence>
<feature type="signal peptide" evidence="2">
    <location>
        <begin position="1"/>
        <end position="19"/>
    </location>
</feature>
<evidence type="ECO:0000256" key="2">
    <source>
        <dbReference type="SAM" id="SignalP"/>
    </source>
</evidence>
<feature type="domain" description="DUF5683" evidence="3">
    <location>
        <begin position="49"/>
        <end position="192"/>
    </location>
</feature>
<evidence type="ECO:0000256" key="1">
    <source>
        <dbReference type="SAM" id="Phobius"/>
    </source>
</evidence>
<keyword evidence="1" id="KW-0812">Transmembrane</keyword>
<dbReference type="AlphaFoldDB" id="A0A376G8J7"/>